<keyword evidence="2" id="KW-1185">Reference proteome</keyword>
<dbReference type="Proteomes" id="UP001054945">
    <property type="component" value="Unassembled WGS sequence"/>
</dbReference>
<name>A0AAV4YAQ4_CAEEX</name>
<protein>
    <submittedName>
        <fullName evidence="1">Uncharacterized protein</fullName>
    </submittedName>
</protein>
<gene>
    <name evidence="1" type="ORF">CEXT_592641</name>
</gene>
<sequence>MEIPPQVIPLASTLSLQTLVKPTTLASLSEHGQGGRGPGFRMQLFLTEMWFCLKQGNKFSLLLVFLSEHACNFNYSRHRGTSMSSCSDVSELTFHPENETSQRCLFLTENVFFSLTFVMPENCGNSTSGNPFGFHFVAADISQTNDSNKSFGTRGKGGWR</sequence>
<reference evidence="1 2" key="1">
    <citation type="submission" date="2021-06" db="EMBL/GenBank/DDBJ databases">
        <title>Caerostris extrusa draft genome.</title>
        <authorList>
            <person name="Kono N."/>
            <person name="Arakawa K."/>
        </authorList>
    </citation>
    <scope>NUCLEOTIDE SEQUENCE [LARGE SCALE GENOMIC DNA]</scope>
</reference>
<evidence type="ECO:0000313" key="1">
    <source>
        <dbReference type="EMBL" id="GIZ03066.1"/>
    </source>
</evidence>
<comment type="caution">
    <text evidence="1">The sequence shown here is derived from an EMBL/GenBank/DDBJ whole genome shotgun (WGS) entry which is preliminary data.</text>
</comment>
<accession>A0AAV4YAQ4</accession>
<proteinExistence type="predicted"/>
<evidence type="ECO:0000313" key="2">
    <source>
        <dbReference type="Proteomes" id="UP001054945"/>
    </source>
</evidence>
<dbReference type="AlphaFoldDB" id="A0AAV4YAQ4"/>
<organism evidence="1 2">
    <name type="scientific">Caerostris extrusa</name>
    <name type="common">Bark spider</name>
    <name type="synonym">Caerostris bankana</name>
    <dbReference type="NCBI Taxonomy" id="172846"/>
    <lineage>
        <taxon>Eukaryota</taxon>
        <taxon>Metazoa</taxon>
        <taxon>Ecdysozoa</taxon>
        <taxon>Arthropoda</taxon>
        <taxon>Chelicerata</taxon>
        <taxon>Arachnida</taxon>
        <taxon>Araneae</taxon>
        <taxon>Araneomorphae</taxon>
        <taxon>Entelegynae</taxon>
        <taxon>Araneoidea</taxon>
        <taxon>Araneidae</taxon>
        <taxon>Caerostris</taxon>
    </lineage>
</organism>
<dbReference type="EMBL" id="BPLR01018898">
    <property type="protein sequence ID" value="GIZ03066.1"/>
    <property type="molecule type" value="Genomic_DNA"/>
</dbReference>